<feature type="domain" description="Beta-lactamase-related" evidence="2">
    <location>
        <begin position="32"/>
        <end position="136"/>
    </location>
</feature>
<keyword evidence="4" id="KW-1185">Reference proteome</keyword>
<gene>
    <name evidence="3" type="ORF">Afe05nite_64360</name>
</gene>
<name>A0A919MCD6_9ACTN</name>
<sequence length="161" mass="16783">MEACRPHGVSAGDGFPAPGRSGSPTRGPYDHLRGRNPGRAFIDSLGDGGFATAPDLVRFARARRDGTLLDRPWADVLLGPKVPLGPAAFGTYGPPAEIVGDQWALQRAGGNPGVGTNRSIYPDTDWVGVILTNRDDVPLPEMIGREMPAVTGVEPGDGGDG</sequence>
<dbReference type="Gene3D" id="3.40.710.10">
    <property type="entry name" value="DD-peptidase/beta-lactamase superfamily"/>
    <property type="match status" value="1"/>
</dbReference>
<proteinExistence type="predicted"/>
<dbReference type="Pfam" id="PF00144">
    <property type="entry name" value="Beta-lactamase"/>
    <property type="match status" value="1"/>
</dbReference>
<dbReference type="InterPro" id="IPR001466">
    <property type="entry name" value="Beta-lactam-related"/>
</dbReference>
<organism evidence="3 4">
    <name type="scientific">Paractinoplanes ferrugineus</name>
    <dbReference type="NCBI Taxonomy" id="113564"/>
    <lineage>
        <taxon>Bacteria</taxon>
        <taxon>Bacillati</taxon>
        <taxon>Actinomycetota</taxon>
        <taxon>Actinomycetes</taxon>
        <taxon>Micromonosporales</taxon>
        <taxon>Micromonosporaceae</taxon>
        <taxon>Paractinoplanes</taxon>
    </lineage>
</organism>
<dbReference type="Proteomes" id="UP000598174">
    <property type="component" value="Unassembled WGS sequence"/>
</dbReference>
<comment type="caution">
    <text evidence="3">The sequence shown here is derived from an EMBL/GenBank/DDBJ whole genome shotgun (WGS) entry which is preliminary data.</text>
</comment>
<protein>
    <recommendedName>
        <fullName evidence="2">Beta-lactamase-related domain-containing protein</fullName>
    </recommendedName>
</protein>
<dbReference type="InterPro" id="IPR012338">
    <property type="entry name" value="Beta-lactam/transpept-like"/>
</dbReference>
<evidence type="ECO:0000313" key="4">
    <source>
        <dbReference type="Proteomes" id="UP000598174"/>
    </source>
</evidence>
<evidence type="ECO:0000259" key="2">
    <source>
        <dbReference type="Pfam" id="PF00144"/>
    </source>
</evidence>
<dbReference type="SUPFAM" id="SSF56601">
    <property type="entry name" value="beta-lactamase/transpeptidase-like"/>
    <property type="match status" value="1"/>
</dbReference>
<reference evidence="3" key="1">
    <citation type="submission" date="2021-01" db="EMBL/GenBank/DDBJ databases">
        <title>Whole genome shotgun sequence of Actinoplanes ferrugineus NBRC 15555.</title>
        <authorList>
            <person name="Komaki H."/>
            <person name="Tamura T."/>
        </authorList>
    </citation>
    <scope>NUCLEOTIDE SEQUENCE</scope>
    <source>
        <strain evidence="3">NBRC 15555</strain>
    </source>
</reference>
<evidence type="ECO:0000256" key="1">
    <source>
        <dbReference type="SAM" id="MobiDB-lite"/>
    </source>
</evidence>
<accession>A0A919MCD6</accession>
<dbReference type="RefSeq" id="WP_203820988.1">
    <property type="nucleotide sequence ID" value="NZ_BAAABP010000043.1"/>
</dbReference>
<evidence type="ECO:0000313" key="3">
    <source>
        <dbReference type="EMBL" id="GIE14596.1"/>
    </source>
</evidence>
<dbReference type="EMBL" id="BOMM01000056">
    <property type="protein sequence ID" value="GIE14596.1"/>
    <property type="molecule type" value="Genomic_DNA"/>
</dbReference>
<dbReference type="AlphaFoldDB" id="A0A919MCD6"/>
<feature type="region of interest" description="Disordered" evidence="1">
    <location>
        <begin position="1"/>
        <end position="35"/>
    </location>
</feature>